<dbReference type="OrthoDB" id="2856616at2759"/>
<dbReference type="RefSeq" id="XP_037223565.1">
    <property type="nucleotide sequence ID" value="XM_037360680.1"/>
</dbReference>
<dbReference type="EMBL" id="JACAZF010000003">
    <property type="protein sequence ID" value="KAF7310115.1"/>
    <property type="molecule type" value="Genomic_DNA"/>
</dbReference>
<dbReference type="InterPro" id="IPR032675">
    <property type="entry name" value="LRR_dom_sf"/>
</dbReference>
<dbReference type="Proteomes" id="UP000636479">
    <property type="component" value="Unassembled WGS sequence"/>
</dbReference>
<reference evidence="3" key="1">
    <citation type="submission" date="2020-05" db="EMBL/GenBank/DDBJ databases">
        <title>Mycena genomes resolve the evolution of fungal bioluminescence.</title>
        <authorList>
            <person name="Tsai I.J."/>
        </authorList>
    </citation>
    <scope>NUCLEOTIDE SEQUENCE</scope>
    <source>
        <strain evidence="3">171206Taipei</strain>
    </source>
</reference>
<sequence>MTTSNAKAATRAPRRLWAQTKTLLGKFLPPGVLGRRSKLQHPPSPSSSFARLYTRSPPPPSFTRSPKSIISFETPPRPPADPAHNPNRPVNRLPPELLAHIFLLLSEECLPNDISWVACSQVCASWRQTALASPQLWGKVICSSRAWMECCLERAMSAPLRVEADLTGWSPNVSKTAPRIAEVLALAQRITSIDLTFYCTIHATELLVALLAGPFPALEALAVRDNHDDWLWGVIDADFVFPHGVEAYPKLRDLAIGKGSRLFASLPALPQLVSLRLDEISWNDPWDRVANALDPMVSLEELSIGYLALYEADDYPRKVCLPSLNRLGLCTEQPANATKLLRALMLPKLQEVQIELDTVTETKQLLLALFALVGQPRSMRLESVYGTDQNVRGALPTHSPLPGYFQNAKLAFSPRHLKEAWASSQYRFDVCLVWETLSLPDGDMCSIITAVFDTDAALAGLQWLVLVNWHMIAEGFWRQFAARIPSVETLAIVGAPPSGLLWAMLHDTEADGALLPALHSLRLNGINLGTGGWLAPLIGPPAATISYFERDNARFVEVLICYLEARVARRRRTQLVQPPAEAQDVDSLRLEVFNCSCFSVPELKILRMLAKDVFWDGVGAVVAAYGMHWDEAGGATIYHNLLGSQPGYMETENVWDHEMGRRRKEFWR</sequence>
<feature type="region of interest" description="Disordered" evidence="1">
    <location>
        <begin position="27"/>
        <end position="89"/>
    </location>
</feature>
<dbReference type="AlphaFoldDB" id="A0A8H6T173"/>
<dbReference type="GeneID" id="59343196"/>
<dbReference type="Pfam" id="PF12937">
    <property type="entry name" value="F-box-like"/>
    <property type="match status" value="1"/>
</dbReference>
<dbReference type="Gene3D" id="1.20.1280.50">
    <property type="match status" value="1"/>
</dbReference>
<evidence type="ECO:0000313" key="3">
    <source>
        <dbReference type="EMBL" id="KAF7310115.1"/>
    </source>
</evidence>
<feature type="domain" description="F-box" evidence="2">
    <location>
        <begin position="91"/>
        <end position="140"/>
    </location>
</feature>
<proteinExistence type="predicted"/>
<evidence type="ECO:0000259" key="2">
    <source>
        <dbReference type="Pfam" id="PF12937"/>
    </source>
</evidence>
<organism evidence="3 4">
    <name type="scientific">Mycena indigotica</name>
    <dbReference type="NCBI Taxonomy" id="2126181"/>
    <lineage>
        <taxon>Eukaryota</taxon>
        <taxon>Fungi</taxon>
        <taxon>Dikarya</taxon>
        <taxon>Basidiomycota</taxon>
        <taxon>Agaricomycotina</taxon>
        <taxon>Agaricomycetes</taxon>
        <taxon>Agaricomycetidae</taxon>
        <taxon>Agaricales</taxon>
        <taxon>Marasmiineae</taxon>
        <taxon>Mycenaceae</taxon>
        <taxon>Mycena</taxon>
    </lineage>
</organism>
<comment type="caution">
    <text evidence="3">The sequence shown here is derived from an EMBL/GenBank/DDBJ whole genome shotgun (WGS) entry which is preliminary data.</text>
</comment>
<evidence type="ECO:0000256" key="1">
    <source>
        <dbReference type="SAM" id="MobiDB-lite"/>
    </source>
</evidence>
<evidence type="ECO:0000313" key="4">
    <source>
        <dbReference type="Proteomes" id="UP000636479"/>
    </source>
</evidence>
<name>A0A8H6T173_9AGAR</name>
<dbReference type="InterPro" id="IPR001810">
    <property type="entry name" value="F-box_dom"/>
</dbReference>
<keyword evidence="4" id="KW-1185">Reference proteome</keyword>
<protein>
    <submittedName>
        <fullName evidence="3">F-box domain-containing protein</fullName>
    </submittedName>
</protein>
<gene>
    <name evidence="3" type="ORF">MIND_00384900</name>
</gene>
<dbReference type="Gene3D" id="3.80.10.10">
    <property type="entry name" value="Ribonuclease Inhibitor"/>
    <property type="match status" value="1"/>
</dbReference>
<dbReference type="SUPFAM" id="SSF81383">
    <property type="entry name" value="F-box domain"/>
    <property type="match status" value="1"/>
</dbReference>
<accession>A0A8H6T173</accession>
<dbReference type="InterPro" id="IPR036047">
    <property type="entry name" value="F-box-like_dom_sf"/>
</dbReference>